<evidence type="ECO:0000313" key="2">
    <source>
        <dbReference type="Proteomes" id="UP000501063"/>
    </source>
</evidence>
<keyword evidence="1" id="KW-0614">Plasmid</keyword>
<dbReference type="AlphaFoldDB" id="A0A6G6J972"/>
<sequence>MIELLTAALNDALEGVAEVEPVNGLSPSKGAPDALLSLKSMEGSVQVAVEVVRNAYPRDIQRAVWVLDEATKTTHDQDHIRLVAAETLSPGAKQSLKERGIAYFEKSGSLYLRSKGWLINIAHPSKGPSRPETISLFTDAREGVVHALLMHAHQWLTGAELAEMAQTSPYTCSVVLKELERREWCDSMGGGRTLRRRLVEPGKLLDAWAENWTQRSEIKTKGYLFVENRKNLLQEISHQLEEVGLAHGYVLSGTAAANAYAPLLTEADMVDVIVPPQWGGNYMGALGLKPTSKGANVQIVEREPSTLLFAQPFDDHCNLASPFILYLDLLDGRGRNKELAQYIREKMESTWAM</sequence>
<dbReference type="Pfam" id="PF09952">
    <property type="entry name" value="AbiEi_2"/>
    <property type="match status" value="1"/>
</dbReference>
<organism evidence="1 2">
    <name type="scientific">Pseudomonas nitroreducens</name>
    <dbReference type="NCBI Taxonomy" id="46680"/>
    <lineage>
        <taxon>Bacteria</taxon>
        <taxon>Pseudomonadati</taxon>
        <taxon>Pseudomonadota</taxon>
        <taxon>Gammaproteobacteria</taxon>
        <taxon>Pseudomonadales</taxon>
        <taxon>Pseudomonadaceae</taxon>
        <taxon>Pseudomonas</taxon>
    </lineage>
</organism>
<geneLocation type="plasmid" evidence="2">
    <name>ppnihbp1_1</name>
</geneLocation>
<accession>A0A6G6J972</accession>
<dbReference type="SUPFAM" id="SSF46785">
    <property type="entry name" value="Winged helix' DNA-binding domain"/>
    <property type="match status" value="1"/>
</dbReference>
<reference evidence="1 2" key="1">
    <citation type="submission" date="2020-02" db="EMBL/GenBank/DDBJ databases">
        <title>Integrative conjugative elements (ICEs) and plasmids drive adaptation of Pseudomonas nitroreducens strain HBP1 to wastewater environment.</title>
        <authorList>
            <person name="Sentchilo V."/>
            <person name="Carraro N."/>
            <person name="Bertelli C."/>
            <person name="van der Meer J.R."/>
        </authorList>
    </citation>
    <scope>NUCLEOTIDE SEQUENCE [LARGE SCALE GENOMIC DNA]</scope>
    <source>
        <strain evidence="1 2">HBP1</strain>
        <plasmid evidence="2">ppnihbp1_1</plasmid>
    </source>
</reference>
<proteinExistence type="predicted"/>
<dbReference type="Proteomes" id="UP000501063">
    <property type="component" value="Plasmid pPniHBP1_1"/>
</dbReference>
<dbReference type="EMBL" id="CP049142">
    <property type="protein sequence ID" value="QIE91620.1"/>
    <property type="molecule type" value="Genomic_DNA"/>
</dbReference>
<dbReference type="InterPro" id="IPR036390">
    <property type="entry name" value="WH_DNA-bd_sf"/>
</dbReference>
<evidence type="ECO:0000313" key="1">
    <source>
        <dbReference type="EMBL" id="QIE91620.1"/>
    </source>
</evidence>
<name>A0A6G6J972_PSENT</name>
<dbReference type="InterPro" id="IPR019238">
    <property type="entry name" value="AbiEi_2"/>
</dbReference>
<gene>
    <name evidence="1" type="ORF">G5B91_35435</name>
</gene>
<protein>
    <submittedName>
        <fullName evidence="1">Uncharacterized protein</fullName>
    </submittedName>
</protein>
<dbReference type="RefSeq" id="WP_100227293.1">
    <property type="nucleotide sequence ID" value="NZ_CP049142.1"/>
</dbReference>
<dbReference type="KEGG" id="pnt:G5B91_35435"/>